<feature type="domain" description="PilZ" evidence="13">
    <location>
        <begin position="585"/>
        <end position="673"/>
    </location>
</feature>
<dbReference type="RefSeq" id="WP_116615067.1">
    <property type="nucleotide sequence ID" value="NZ_QEOB01000044.1"/>
</dbReference>
<organism evidence="14 15">
    <name type="scientific">Paraburkholderia unamae</name>
    <dbReference type="NCBI Taxonomy" id="219649"/>
    <lineage>
        <taxon>Bacteria</taxon>
        <taxon>Pseudomonadati</taxon>
        <taxon>Pseudomonadota</taxon>
        <taxon>Betaproteobacteria</taxon>
        <taxon>Burkholderiales</taxon>
        <taxon>Burkholderiaceae</taxon>
        <taxon>Paraburkholderia</taxon>
    </lineage>
</organism>
<dbReference type="SUPFAM" id="SSF141371">
    <property type="entry name" value="PilZ domain-like"/>
    <property type="match status" value="1"/>
</dbReference>
<comment type="function">
    <text evidence="11">Catalytic subunit of cellulose synthase. It polymerizes uridine 5'-diphosphate glucose to cellulose.</text>
</comment>
<dbReference type="SUPFAM" id="SSF53448">
    <property type="entry name" value="Nucleotide-diphospho-sugar transferases"/>
    <property type="match status" value="1"/>
</dbReference>
<dbReference type="PANTHER" id="PTHR43867:SF2">
    <property type="entry name" value="CELLULOSE SYNTHASE CATALYTIC SUBUNIT A [UDP-FORMING]"/>
    <property type="match status" value="1"/>
</dbReference>
<evidence type="ECO:0000256" key="7">
    <source>
        <dbReference type="ARBA" id="ARBA00022916"/>
    </source>
</evidence>
<feature type="transmembrane region" description="Helical" evidence="11">
    <location>
        <begin position="559"/>
        <end position="580"/>
    </location>
</feature>
<keyword evidence="11" id="KW-0973">c-di-GMP</keyword>
<keyword evidence="2 11" id="KW-1003">Cell membrane</keyword>
<dbReference type="Gene3D" id="2.40.10.220">
    <property type="entry name" value="predicted glycosyltransferase like domains"/>
    <property type="match status" value="1"/>
</dbReference>
<comment type="caution">
    <text evidence="14">The sequence shown here is derived from an EMBL/GenBank/DDBJ whole genome shotgun (WGS) entry which is preliminary data.</text>
</comment>
<accession>A0ABX5K6S1</accession>
<comment type="subcellular location">
    <subcellularLocation>
        <location evidence="1">Cell inner membrane</location>
        <topology evidence="1">Multi-pass membrane protein</topology>
    </subcellularLocation>
</comment>
<protein>
    <recommendedName>
        <fullName evidence="11">Cellulose synthase catalytic subunit [UDP-forming]</fullName>
        <ecNumber evidence="11">2.4.1.12</ecNumber>
    </recommendedName>
</protein>
<name>A0ABX5K6S1_9BURK</name>
<feature type="transmembrane region" description="Helical" evidence="11">
    <location>
        <begin position="528"/>
        <end position="547"/>
    </location>
</feature>
<evidence type="ECO:0000313" key="15">
    <source>
        <dbReference type="Proteomes" id="UP000245712"/>
    </source>
</evidence>
<evidence type="ECO:0000259" key="12">
    <source>
        <dbReference type="Pfam" id="PF00535"/>
    </source>
</evidence>
<keyword evidence="7 11" id="KW-0135">Cellulose biosynthesis</keyword>
<evidence type="ECO:0000313" key="14">
    <source>
        <dbReference type="EMBL" id="PVX61133.1"/>
    </source>
</evidence>
<sequence>MSSVRKDARAPDCAPEFAPRKAASRLERFADARFWGNKPVAVVLTIFSLGAMFFVFTVPLANSQQLAFALCCFICALLFRRVEGSYATLVMIMLSVLASGRYMYWRLTETTYWSRPLDALWGLLLVSAELYAALVLLLGYFQTAWPLRRKPVPLPASRADWPTVDIFIPTYNEPLGVVKPTIYASLALDYPADKLSIHVLDDGRRPEFKAFCEEVGVNWTIRSHNRHAKAGNINEALKITNGEYLAIFDCDHIPTRSFLQVCLGWFLRDKKLSMLQTPHHFFSADPFERNLGTFRKVPNEGELFYGLVQDGNDLWNATFFCGSCALLRRSMVEEIGGIAVETVTEDAHTALKLHRLGYTTAYLAIPQAAGLATESLSGHIGQRIRWARGMTQIFRVDNPLLGKGLSFGQRLCYLNAMMHFFYGVPRLVFLTAPLSFLFFGAHVIQASAATIALFALPHMFHANVTNSRMQGAFRHSFWAEVYESVLASYITAPTLLALINPRLGKFNVTAKGGKIAENYFDWAISRPYLVLLLLNLLGFGFGIWHIHAYWHVTSEVNTTILNLAWTAYNSLILGASMAAANERKQVRSVHRVAMTMPVMLRFGTGRTLACETLDYSEGGVGVKLPQNISVPLHEPVTVSLFRGDEEYAFRATVSFTEPGRAGLQFVEMSKDQEFNFVNATFSRADAWSGWAQGREPDRPLRALAQVWLAGAHGIGGFFGHLYGDFRAWATRGAKRTAQKDS</sequence>
<feature type="transmembrane region" description="Helical" evidence="11">
    <location>
        <begin position="86"/>
        <end position="104"/>
    </location>
</feature>
<dbReference type="Proteomes" id="UP000245712">
    <property type="component" value="Unassembled WGS sequence"/>
</dbReference>
<feature type="transmembrane region" description="Helical" evidence="11">
    <location>
        <begin position="35"/>
        <end position="56"/>
    </location>
</feature>
<comment type="pathway">
    <text evidence="11">Glycan metabolism; bacterial cellulose biosynthesis.</text>
</comment>
<keyword evidence="9 11" id="KW-0472">Membrane</keyword>
<keyword evidence="8 11" id="KW-1133">Transmembrane helix</keyword>
<dbReference type="InterPro" id="IPR009875">
    <property type="entry name" value="PilZ_domain"/>
</dbReference>
<evidence type="ECO:0000256" key="2">
    <source>
        <dbReference type="ARBA" id="ARBA00022475"/>
    </source>
</evidence>
<comment type="catalytic activity">
    <reaction evidence="10 11">
        <text>[(1-&gt;4)-beta-D-glucosyl](n) + UDP-alpha-D-glucose = [(1-&gt;4)-beta-D-glucosyl](n+1) + UDP + H(+)</text>
        <dbReference type="Rhea" id="RHEA:19929"/>
        <dbReference type="Rhea" id="RHEA-COMP:10033"/>
        <dbReference type="Rhea" id="RHEA-COMP:10034"/>
        <dbReference type="ChEBI" id="CHEBI:15378"/>
        <dbReference type="ChEBI" id="CHEBI:18246"/>
        <dbReference type="ChEBI" id="CHEBI:58223"/>
        <dbReference type="ChEBI" id="CHEBI:58885"/>
        <dbReference type="EC" id="2.4.1.12"/>
    </reaction>
</comment>
<evidence type="ECO:0000256" key="4">
    <source>
        <dbReference type="ARBA" id="ARBA00022676"/>
    </source>
</evidence>
<keyword evidence="3 11" id="KW-0997">Cell inner membrane</keyword>
<comment type="cofactor">
    <cofactor evidence="11">
        <name>Mg(2+)</name>
        <dbReference type="ChEBI" id="CHEBI:18420"/>
    </cofactor>
</comment>
<keyword evidence="15" id="KW-1185">Reference proteome</keyword>
<reference evidence="14 15" key="1">
    <citation type="submission" date="2018-05" db="EMBL/GenBank/DDBJ databases">
        <title>Genomic Encyclopedia of Type Strains, Phase IV (KMG-V): Genome sequencing to study the core and pangenomes of soil and plant-associated prokaryotes.</title>
        <authorList>
            <person name="Whitman W."/>
        </authorList>
    </citation>
    <scope>NUCLEOTIDE SEQUENCE [LARGE SCALE GENOMIC DNA]</scope>
    <source>
        <strain evidence="14 15">SCZa-39</strain>
    </source>
</reference>
<evidence type="ECO:0000256" key="9">
    <source>
        <dbReference type="ARBA" id="ARBA00023136"/>
    </source>
</evidence>
<dbReference type="EC" id="2.4.1.12" evidence="11"/>
<dbReference type="NCBIfam" id="NF008558">
    <property type="entry name" value="PRK11498.1"/>
    <property type="match status" value="1"/>
</dbReference>
<evidence type="ECO:0000256" key="3">
    <source>
        <dbReference type="ARBA" id="ARBA00022519"/>
    </source>
</evidence>
<keyword evidence="5 11" id="KW-0808">Transferase</keyword>
<feature type="domain" description="Glycosyltransferase 2-like" evidence="12">
    <location>
        <begin position="166"/>
        <end position="336"/>
    </location>
</feature>
<dbReference type="NCBIfam" id="TIGR03030">
    <property type="entry name" value="CelA"/>
    <property type="match status" value="1"/>
</dbReference>
<evidence type="ECO:0000259" key="13">
    <source>
        <dbReference type="Pfam" id="PF07238"/>
    </source>
</evidence>
<feature type="transmembrane region" description="Helical" evidence="11">
    <location>
        <begin position="427"/>
        <end position="456"/>
    </location>
</feature>
<dbReference type="Gene3D" id="3.90.550.10">
    <property type="entry name" value="Spore Coat Polysaccharide Biosynthesis Protein SpsA, Chain A"/>
    <property type="match status" value="1"/>
</dbReference>
<evidence type="ECO:0000256" key="1">
    <source>
        <dbReference type="ARBA" id="ARBA00004429"/>
    </source>
</evidence>
<dbReference type="PANTHER" id="PTHR43867">
    <property type="entry name" value="CELLULOSE SYNTHASE CATALYTIC SUBUNIT A [UDP-FORMING]"/>
    <property type="match status" value="1"/>
</dbReference>
<evidence type="ECO:0000256" key="5">
    <source>
        <dbReference type="ARBA" id="ARBA00022679"/>
    </source>
</evidence>
<dbReference type="InterPro" id="IPR029044">
    <property type="entry name" value="Nucleotide-diphossugar_trans"/>
</dbReference>
<evidence type="ECO:0000256" key="8">
    <source>
        <dbReference type="ARBA" id="ARBA00022989"/>
    </source>
</evidence>
<dbReference type="InterPro" id="IPR050321">
    <property type="entry name" value="Glycosyltr_2/OpgH_subfam"/>
</dbReference>
<dbReference type="InterPro" id="IPR001173">
    <property type="entry name" value="Glyco_trans_2-like"/>
</dbReference>
<proteinExistence type="predicted"/>
<feature type="transmembrane region" description="Helical" evidence="11">
    <location>
        <begin position="476"/>
        <end position="499"/>
    </location>
</feature>
<keyword evidence="4 11" id="KW-0328">Glycosyltransferase</keyword>
<dbReference type="Pfam" id="PF00535">
    <property type="entry name" value="Glycos_transf_2"/>
    <property type="match status" value="1"/>
</dbReference>
<dbReference type="InterPro" id="IPR003919">
    <property type="entry name" value="Cell_synth_A"/>
</dbReference>
<dbReference type="CDD" id="cd06421">
    <property type="entry name" value="CESA_CelA_like"/>
    <property type="match status" value="1"/>
</dbReference>
<dbReference type="PRINTS" id="PR01439">
    <property type="entry name" value="CELLSNTHASEA"/>
</dbReference>
<gene>
    <name evidence="14" type="ORF">C7402_14419</name>
</gene>
<feature type="transmembrane region" description="Helical" evidence="11">
    <location>
        <begin position="62"/>
        <end position="79"/>
    </location>
</feature>
<evidence type="ECO:0000256" key="6">
    <source>
        <dbReference type="ARBA" id="ARBA00022692"/>
    </source>
</evidence>
<evidence type="ECO:0000256" key="10">
    <source>
        <dbReference type="ARBA" id="ARBA00048682"/>
    </source>
</evidence>
<dbReference type="EMBL" id="QEOB01000044">
    <property type="protein sequence ID" value="PVX61133.1"/>
    <property type="molecule type" value="Genomic_DNA"/>
</dbReference>
<keyword evidence="6 11" id="KW-0812">Transmembrane</keyword>
<evidence type="ECO:0000256" key="11">
    <source>
        <dbReference type="RuleBase" id="RU365020"/>
    </source>
</evidence>
<dbReference type="Pfam" id="PF07238">
    <property type="entry name" value="PilZ"/>
    <property type="match status" value="1"/>
</dbReference>
<feature type="transmembrane region" description="Helical" evidence="11">
    <location>
        <begin position="119"/>
        <end position="141"/>
    </location>
</feature>